<gene>
    <name evidence="1" type="ORF">SAMN06265373_104449</name>
</gene>
<keyword evidence="2" id="KW-1185">Reference proteome</keyword>
<reference evidence="1 2" key="1">
    <citation type="submission" date="2017-05" db="EMBL/GenBank/DDBJ databases">
        <authorList>
            <person name="Varghese N."/>
            <person name="Submissions S."/>
        </authorList>
    </citation>
    <scope>NUCLEOTIDE SEQUENCE [LARGE SCALE GENOMIC DNA]</scope>
    <source>
        <strain evidence="1 2">DSM 29734</strain>
    </source>
</reference>
<dbReference type="RefSeq" id="WP_283426388.1">
    <property type="nucleotide sequence ID" value="NZ_FXTY01000004.1"/>
</dbReference>
<dbReference type="SUPFAM" id="SSF48695">
    <property type="entry name" value="Multiheme cytochromes"/>
    <property type="match status" value="1"/>
</dbReference>
<dbReference type="EMBL" id="FXTY01000004">
    <property type="protein sequence ID" value="SMP23861.1"/>
    <property type="molecule type" value="Genomic_DNA"/>
</dbReference>
<dbReference type="Proteomes" id="UP001157961">
    <property type="component" value="Unassembled WGS sequence"/>
</dbReference>
<name>A0ABY1P1A9_9RHOB</name>
<organism evidence="1 2">
    <name type="scientific">Shimia sagamensis</name>
    <dbReference type="NCBI Taxonomy" id="1566352"/>
    <lineage>
        <taxon>Bacteria</taxon>
        <taxon>Pseudomonadati</taxon>
        <taxon>Pseudomonadota</taxon>
        <taxon>Alphaproteobacteria</taxon>
        <taxon>Rhodobacterales</taxon>
        <taxon>Roseobacteraceae</taxon>
    </lineage>
</organism>
<protein>
    <submittedName>
        <fullName evidence="1">Cytochrome c3</fullName>
    </submittedName>
</protein>
<evidence type="ECO:0000313" key="2">
    <source>
        <dbReference type="Proteomes" id="UP001157961"/>
    </source>
</evidence>
<accession>A0ABY1P1A9</accession>
<dbReference type="InterPro" id="IPR036280">
    <property type="entry name" value="Multihaem_cyt_sf"/>
</dbReference>
<sequence length="224" mass="24570">MAWPPARIVRLLAVLAIMPTAVWAGFALTHAKIKPSIAHGPLIAAHADVACAACHLKTPGTVRQQVQAQVRYVLGLRQTPVDFGYAEVGSEQCLACHARPNERHPIYRFREPRFAKAIVQVDARSCLGCHSEHVPQIVTVAPTLCQACHEDLNVKNDPVDTSHERLVSLEKWGSCLGCHDFHGNHHLKPPTRMVEVLPAAEIWGYFQGGDDPFGGTKLYEGKAP</sequence>
<evidence type="ECO:0000313" key="1">
    <source>
        <dbReference type="EMBL" id="SMP23861.1"/>
    </source>
</evidence>
<dbReference type="Gene3D" id="3.90.10.10">
    <property type="entry name" value="Cytochrome C3"/>
    <property type="match status" value="1"/>
</dbReference>
<proteinExistence type="predicted"/>
<comment type="caution">
    <text evidence="1">The sequence shown here is derived from an EMBL/GenBank/DDBJ whole genome shotgun (WGS) entry which is preliminary data.</text>
</comment>